<name>A0ABS5W071_9SPHN</name>
<feature type="transmembrane region" description="Helical" evidence="1">
    <location>
        <begin position="143"/>
        <end position="167"/>
    </location>
</feature>
<protein>
    <submittedName>
        <fullName evidence="2">PepSY domain-containing protein</fullName>
    </submittedName>
</protein>
<reference evidence="2 3" key="1">
    <citation type="submission" date="2021-05" db="EMBL/GenBank/DDBJ databases">
        <title>Croceibacterium sp. LX-88 genome sequence.</title>
        <authorList>
            <person name="Luo X."/>
        </authorList>
    </citation>
    <scope>NUCLEOTIDE SEQUENCE [LARGE SCALE GENOMIC DNA]</scope>
    <source>
        <strain evidence="2 3">LX-88</strain>
    </source>
</reference>
<keyword evidence="1" id="KW-1133">Transmembrane helix</keyword>
<comment type="caution">
    <text evidence="2">The sequence shown here is derived from an EMBL/GenBank/DDBJ whole genome shotgun (WGS) entry which is preliminary data.</text>
</comment>
<organism evidence="2 3">
    <name type="scientific">Croceibacterium selenioxidans</name>
    <dbReference type="NCBI Taxonomy" id="2838833"/>
    <lineage>
        <taxon>Bacteria</taxon>
        <taxon>Pseudomonadati</taxon>
        <taxon>Pseudomonadota</taxon>
        <taxon>Alphaproteobacteria</taxon>
        <taxon>Sphingomonadales</taxon>
        <taxon>Erythrobacteraceae</taxon>
        <taxon>Croceibacterium</taxon>
    </lineage>
</organism>
<evidence type="ECO:0000313" key="3">
    <source>
        <dbReference type="Proteomes" id="UP000811255"/>
    </source>
</evidence>
<feature type="transmembrane region" description="Helical" evidence="1">
    <location>
        <begin position="20"/>
        <end position="41"/>
    </location>
</feature>
<feature type="transmembrane region" description="Helical" evidence="1">
    <location>
        <begin position="367"/>
        <end position="388"/>
    </location>
</feature>
<dbReference type="PANTHER" id="PTHR34219:SF1">
    <property type="entry name" value="PEPSY DOMAIN-CONTAINING PROTEIN"/>
    <property type="match status" value="1"/>
</dbReference>
<keyword evidence="1" id="KW-0812">Transmembrane</keyword>
<keyword evidence="1" id="KW-0472">Membrane</keyword>
<dbReference type="Pfam" id="PF03929">
    <property type="entry name" value="PepSY_TM"/>
    <property type="match status" value="1"/>
</dbReference>
<dbReference type="RefSeq" id="WP_214534330.1">
    <property type="nucleotide sequence ID" value="NZ_JAHFVK010000001.1"/>
</dbReference>
<sequence length="454" mass="49485">MSTAPRYERWYLAVWRWHFYAGLFCVPFILWLSVTGGIYLFKPQIESLLYAPYRGVVVESGPLLTPARIVEAGTAAVPGSVLHKYVLPEDPADAVQLLVGAGERETRVWVHPQSGEVLHKVAEEDRLMRVVFRLHGELLAGKWGSALVEIAACWTIVMILTGLFLWWPRGGAGLAGVVWPRLRRGKRVFWRDIHAVTGLWVSIGAVFLIASGLPWATNWSAYLREVRAVTGTSALKQDWSSGSEADAAARAQLDMGARAMLDEHAGHHGVTMVHEKPTDRALNHVIPQAAELGLAAPVEISPPTAPNGYWLAQSQAANRPERGEAELDDSGALIGRQTFDQRHWIDRVVGYGVAVHEGAWLGLANQLLNLAILLGLVTLALSSVVLWWRRRPAGKLGTPPASAPLRHSWALVGATVGLALLMPLFGLTLALVAFAGRVLPRVAPGAANWAGIRR</sequence>
<accession>A0ABS5W071</accession>
<feature type="transmembrane region" description="Helical" evidence="1">
    <location>
        <begin position="188"/>
        <end position="210"/>
    </location>
</feature>
<evidence type="ECO:0000313" key="2">
    <source>
        <dbReference type="EMBL" id="MBT2133039.1"/>
    </source>
</evidence>
<proteinExistence type="predicted"/>
<feature type="transmembrane region" description="Helical" evidence="1">
    <location>
        <begin position="409"/>
        <end position="435"/>
    </location>
</feature>
<dbReference type="EMBL" id="JAHFVK010000001">
    <property type="protein sequence ID" value="MBT2133039.1"/>
    <property type="molecule type" value="Genomic_DNA"/>
</dbReference>
<evidence type="ECO:0000256" key="1">
    <source>
        <dbReference type="SAM" id="Phobius"/>
    </source>
</evidence>
<dbReference type="PANTHER" id="PTHR34219">
    <property type="entry name" value="IRON-REGULATED INNER MEMBRANE PROTEIN-RELATED"/>
    <property type="match status" value="1"/>
</dbReference>
<dbReference type="Proteomes" id="UP000811255">
    <property type="component" value="Unassembled WGS sequence"/>
</dbReference>
<gene>
    <name evidence="2" type="ORF">KK137_01725</name>
</gene>
<keyword evidence="3" id="KW-1185">Reference proteome</keyword>
<dbReference type="InterPro" id="IPR005625">
    <property type="entry name" value="PepSY-ass_TM"/>
</dbReference>